<gene>
    <name evidence="2" type="ORF">QQF64_023610</name>
</gene>
<proteinExistence type="predicted"/>
<keyword evidence="3" id="KW-1185">Reference proteome</keyword>
<accession>A0ABR3NJB9</accession>
<feature type="region of interest" description="Disordered" evidence="1">
    <location>
        <begin position="29"/>
        <end position="76"/>
    </location>
</feature>
<evidence type="ECO:0000313" key="2">
    <source>
        <dbReference type="EMBL" id="KAL1276937.1"/>
    </source>
</evidence>
<sequence length="76" mass="8752">MSKVLNLKDNEMDDLADFLGRDIRVHRQYRRLPEELSDSDRSDSENQREMTGNGASPSNSTDLLNTVTVDVEQRRI</sequence>
<name>A0ABR3NJB9_9TELE</name>
<evidence type="ECO:0000256" key="1">
    <source>
        <dbReference type="SAM" id="MobiDB-lite"/>
    </source>
</evidence>
<dbReference type="EMBL" id="JAYMGO010000003">
    <property type="protein sequence ID" value="KAL1276937.1"/>
    <property type="molecule type" value="Genomic_DNA"/>
</dbReference>
<organism evidence="2 3">
    <name type="scientific">Cirrhinus molitorella</name>
    <name type="common">mud carp</name>
    <dbReference type="NCBI Taxonomy" id="172907"/>
    <lineage>
        <taxon>Eukaryota</taxon>
        <taxon>Metazoa</taxon>
        <taxon>Chordata</taxon>
        <taxon>Craniata</taxon>
        <taxon>Vertebrata</taxon>
        <taxon>Euteleostomi</taxon>
        <taxon>Actinopterygii</taxon>
        <taxon>Neopterygii</taxon>
        <taxon>Teleostei</taxon>
        <taxon>Ostariophysi</taxon>
        <taxon>Cypriniformes</taxon>
        <taxon>Cyprinidae</taxon>
        <taxon>Labeoninae</taxon>
        <taxon>Labeonini</taxon>
        <taxon>Cirrhinus</taxon>
    </lineage>
</organism>
<comment type="caution">
    <text evidence="2">The sequence shown here is derived from an EMBL/GenBank/DDBJ whole genome shotgun (WGS) entry which is preliminary data.</text>
</comment>
<feature type="compositionally biased region" description="Polar residues" evidence="1">
    <location>
        <begin position="49"/>
        <end position="68"/>
    </location>
</feature>
<dbReference type="Proteomes" id="UP001558613">
    <property type="component" value="Unassembled WGS sequence"/>
</dbReference>
<reference evidence="2 3" key="1">
    <citation type="submission" date="2023-09" db="EMBL/GenBank/DDBJ databases">
        <authorList>
            <person name="Wang M."/>
        </authorList>
    </citation>
    <scope>NUCLEOTIDE SEQUENCE [LARGE SCALE GENOMIC DNA]</scope>
    <source>
        <strain evidence="2">GT-2023</strain>
        <tissue evidence="2">Liver</tissue>
    </source>
</reference>
<feature type="compositionally biased region" description="Basic and acidic residues" evidence="1">
    <location>
        <begin position="29"/>
        <end position="48"/>
    </location>
</feature>
<evidence type="ECO:0000313" key="3">
    <source>
        <dbReference type="Proteomes" id="UP001558613"/>
    </source>
</evidence>
<protein>
    <submittedName>
        <fullName evidence="2">Uncharacterized protein</fullName>
    </submittedName>
</protein>